<gene>
    <name evidence="1" type="ORF">SM757_18930</name>
</gene>
<accession>A0ABU5IJ51</accession>
<sequence length="120" mass="13858">MSIAAAQATKFYEQVVAKGRLFTFTENDEYLVYRINDKEVASFWSSKTRLESIQKDHSKYQKFRISVIPLNQFLNKELQLFESEGLSIGVNWSGVRLTGHDISAQDLRENISYWQSKDGA</sequence>
<keyword evidence="2" id="KW-1185">Reference proteome</keyword>
<dbReference type="EMBL" id="JAXOJX010000032">
    <property type="protein sequence ID" value="MDZ5458658.1"/>
    <property type="molecule type" value="Genomic_DNA"/>
</dbReference>
<name>A0ABU5IJ51_9BURK</name>
<dbReference type="InterPro" id="IPR021284">
    <property type="entry name" value="DUF2750"/>
</dbReference>
<dbReference type="RefSeq" id="WP_322466685.1">
    <property type="nucleotide sequence ID" value="NZ_JAXOJX010000032.1"/>
</dbReference>
<evidence type="ECO:0000313" key="2">
    <source>
        <dbReference type="Proteomes" id="UP001293718"/>
    </source>
</evidence>
<dbReference type="Proteomes" id="UP001293718">
    <property type="component" value="Unassembled WGS sequence"/>
</dbReference>
<evidence type="ECO:0000313" key="1">
    <source>
        <dbReference type="EMBL" id="MDZ5458658.1"/>
    </source>
</evidence>
<protein>
    <submittedName>
        <fullName evidence="1">DUF2750 domain-containing protein</fullName>
    </submittedName>
</protein>
<dbReference type="Pfam" id="PF11042">
    <property type="entry name" value="DUF2750"/>
    <property type="match status" value="1"/>
</dbReference>
<reference evidence="1 2" key="1">
    <citation type="submission" date="2023-11" db="EMBL/GenBank/DDBJ databases">
        <title>Draft genome of Azohydromonas lata strain H1 (DSM1123), a polyhydroxyalkanoate producer.</title>
        <authorList>
            <person name="Traversa D."/>
            <person name="D'Addabbo P."/>
            <person name="Pazzani C."/>
            <person name="Manzari C."/>
            <person name="Chiara M."/>
            <person name="Scrascia M."/>
        </authorList>
    </citation>
    <scope>NUCLEOTIDE SEQUENCE [LARGE SCALE GENOMIC DNA]</scope>
    <source>
        <strain evidence="1 2">H1</strain>
    </source>
</reference>
<proteinExistence type="predicted"/>
<organism evidence="1 2">
    <name type="scientific">Azohydromonas lata</name>
    <dbReference type="NCBI Taxonomy" id="45677"/>
    <lineage>
        <taxon>Bacteria</taxon>
        <taxon>Pseudomonadati</taxon>
        <taxon>Pseudomonadota</taxon>
        <taxon>Betaproteobacteria</taxon>
        <taxon>Burkholderiales</taxon>
        <taxon>Sphaerotilaceae</taxon>
        <taxon>Azohydromonas</taxon>
    </lineage>
</organism>
<comment type="caution">
    <text evidence="1">The sequence shown here is derived from an EMBL/GenBank/DDBJ whole genome shotgun (WGS) entry which is preliminary data.</text>
</comment>